<dbReference type="EMBL" id="BMJV01000004">
    <property type="protein sequence ID" value="GGG72952.1"/>
    <property type="molecule type" value="Genomic_DNA"/>
</dbReference>
<dbReference type="Proteomes" id="UP000617145">
    <property type="component" value="Unassembled WGS sequence"/>
</dbReference>
<reference evidence="2" key="2">
    <citation type="submission" date="2020-09" db="EMBL/GenBank/DDBJ databases">
        <authorList>
            <person name="Sun Q."/>
            <person name="Zhou Y."/>
        </authorList>
    </citation>
    <scope>NUCLEOTIDE SEQUENCE</scope>
    <source>
        <strain evidence="2">CGMCC 1.15762</strain>
    </source>
</reference>
<sequence length="173" mass="17749">MATTQDFGTFMKDMMGSFPVNTDAAEDAWKTSAAFGEKASAIALDAADKTTDITMGWAMETYGRMGDLAKARPEVSDYAQAMSDFASAQLTSMTEHMTALGEVARGVQTDTLDLMLSAGKTMADDATAAGATAAEATETAATKSTAAASAATRRTTAVAKKTTAAAAETADKA</sequence>
<feature type="region of interest" description="Disordered" evidence="1">
    <location>
        <begin position="127"/>
        <end position="173"/>
    </location>
</feature>
<accession>A0A8J2ZJS7</accession>
<keyword evidence="3" id="KW-1185">Reference proteome</keyword>
<organism evidence="2 3">
    <name type="scientific">Salipiger pallidus</name>
    <dbReference type="NCBI Taxonomy" id="1775170"/>
    <lineage>
        <taxon>Bacteria</taxon>
        <taxon>Pseudomonadati</taxon>
        <taxon>Pseudomonadota</taxon>
        <taxon>Alphaproteobacteria</taxon>
        <taxon>Rhodobacterales</taxon>
        <taxon>Roseobacteraceae</taxon>
        <taxon>Salipiger</taxon>
    </lineage>
</organism>
<evidence type="ECO:0000256" key="1">
    <source>
        <dbReference type="SAM" id="MobiDB-lite"/>
    </source>
</evidence>
<dbReference type="AlphaFoldDB" id="A0A8J2ZJS7"/>
<evidence type="ECO:0008006" key="4">
    <source>
        <dbReference type="Google" id="ProtNLM"/>
    </source>
</evidence>
<proteinExistence type="predicted"/>
<protein>
    <recommendedName>
        <fullName evidence="4">Phasin protein</fullName>
    </recommendedName>
</protein>
<comment type="caution">
    <text evidence="2">The sequence shown here is derived from an EMBL/GenBank/DDBJ whole genome shotgun (WGS) entry which is preliminary data.</text>
</comment>
<evidence type="ECO:0000313" key="2">
    <source>
        <dbReference type="EMBL" id="GGG72952.1"/>
    </source>
</evidence>
<gene>
    <name evidence="2" type="ORF">GCM10011415_21420</name>
</gene>
<evidence type="ECO:0000313" key="3">
    <source>
        <dbReference type="Proteomes" id="UP000617145"/>
    </source>
</evidence>
<reference evidence="2" key="1">
    <citation type="journal article" date="2014" name="Int. J. Syst. Evol. Microbiol.">
        <title>Complete genome sequence of Corynebacterium casei LMG S-19264T (=DSM 44701T), isolated from a smear-ripened cheese.</title>
        <authorList>
            <consortium name="US DOE Joint Genome Institute (JGI-PGF)"/>
            <person name="Walter F."/>
            <person name="Albersmeier A."/>
            <person name="Kalinowski J."/>
            <person name="Ruckert C."/>
        </authorList>
    </citation>
    <scope>NUCLEOTIDE SEQUENCE</scope>
    <source>
        <strain evidence="2">CGMCC 1.15762</strain>
    </source>
</reference>
<dbReference type="RefSeq" id="WP_188790227.1">
    <property type="nucleotide sequence ID" value="NZ_BMJV01000004.1"/>
</dbReference>
<name>A0A8J2ZJS7_9RHOB</name>